<feature type="domain" description="DUF927" evidence="1">
    <location>
        <begin position="322"/>
        <end position="467"/>
    </location>
</feature>
<comment type="caution">
    <text evidence="2">The sequence shown here is derived from an EMBL/GenBank/DDBJ whole genome shotgun (WGS) entry which is preliminary data.</text>
</comment>
<evidence type="ECO:0000313" key="3">
    <source>
        <dbReference type="Proteomes" id="UP000291078"/>
    </source>
</evidence>
<proteinExistence type="predicted"/>
<dbReference type="RefSeq" id="WP_130391856.1">
    <property type="nucleotide sequence ID" value="NZ_SGXM01000003.1"/>
</dbReference>
<dbReference type="InterPro" id="IPR009270">
    <property type="entry name" value="DUF927"/>
</dbReference>
<keyword evidence="3" id="KW-1185">Reference proteome</keyword>
<protein>
    <submittedName>
        <fullName evidence="2">Uncharacterized protein DUF927</fullName>
    </submittedName>
</protein>
<dbReference type="Proteomes" id="UP000291078">
    <property type="component" value="Unassembled WGS sequence"/>
</dbReference>
<reference evidence="2 3" key="1">
    <citation type="journal article" date="2015" name="Stand. Genomic Sci.">
        <title>Genomic Encyclopedia of Bacterial and Archaeal Type Strains, Phase III: the genomes of soil and plant-associated and newly described type strains.</title>
        <authorList>
            <person name="Whitman W.B."/>
            <person name="Woyke T."/>
            <person name="Klenk H.P."/>
            <person name="Zhou Y."/>
            <person name="Lilburn T.G."/>
            <person name="Beck B.J."/>
            <person name="De Vos P."/>
            <person name="Vandamme P."/>
            <person name="Eisen J.A."/>
            <person name="Garrity G."/>
            <person name="Hugenholtz P."/>
            <person name="Kyrpides N.C."/>
        </authorList>
    </citation>
    <scope>NUCLEOTIDE SEQUENCE [LARGE SCALE GENOMIC DNA]</scope>
    <source>
        <strain evidence="2 3">ASC-9842</strain>
    </source>
</reference>
<dbReference type="AlphaFoldDB" id="A0A4Q7RYU3"/>
<evidence type="ECO:0000313" key="2">
    <source>
        <dbReference type="EMBL" id="RZT38388.1"/>
    </source>
</evidence>
<dbReference type="Pfam" id="PF06048">
    <property type="entry name" value="DUF927"/>
    <property type="match status" value="1"/>
</dbReference>
<sequence length="740" mass="80236">MKSQPFRFISKTSIAGAFAKQLAHGGCTVLSDAGEDISASVHYEDDYEQTTIDLPSSNLVLRIPRTCKHQEALAQRFNANGPIFRAASDVYVPLLPGKVKCAELLKVYRHGLASVGVELQNSEAFSKTICAGTWHAQTRGESSGILTLRKALELVDSADIGLRSQLFMVAQLDQYAHELDGVYYIQEDKPRQRVGPPVVVLAMQRNDEDQSCYLKLGVIVETATEERLEILMIDNATAQTPADLKKYIITRIPTAVNQVKFGKFMHELLSHAFPRLPLKRGISREGFVSGPDGKLIGCVLGRTLVSAAGAKTDDLVVSVESPLLSLKGHLQGWNDEVLRHAARSPLMLGALQLALAGVLLPRMPNVTGGMFTFFGGAGRGKTLLLSVLASLFGNPAGPSRASTDTSPKLITTFNATMMAIQSMSQRATIAPVIVDELGSNNFSALDQFVYLIGNGAARPRATNTGGLIAQTPRPIFLFSSGECASVELVGRNAKQGVMDRTVDIYVGGATTAFPDGLQAEADDGASLLEPSSIRALAAGLGKHYGSVAPAFATAVMQELSKEGLDAELLEIRKTLTDQVFHVPSDGALRVFDRFALGLLAGRIALRNGVFDATIVDEDALTEGLLECMLVWANLRWSHLVALRSALPAHGEFAENDVEMKLHRDMYAAWPTVMIEKEAFEQLVAPLDATVVSKRLRDEGLLHRNDVGRNTVGKNPPYYHLRTHWLNDLGVRWDAKNGAFI</sequence>
<gene>
    <name evidence="2" type="ORF">EV147_2854</name>
</gene>
<name>A0A4Q7RYU3_9BURK</name>
<accession>A0A4Q7RYU3</accession>
<evidence type="ECO:0000259" key="1">
    <source>
        <dbReference type="Pfam" id="PF06048"/>
    </source>
</evidence>
<organism evidence="2 3">
    <name type="scientific">Cupriavidus agavae</name>
    <dbReference type="NCBI Taxonomy" id="1001822"/>
    <lineage>
        <taxon>Bacteria</taxon>
        <taxon>Pseudomonadati</taxon>
        <taxon>Pseudomonadota</taxon>
        <taxon>Betaproteobacteria</taxon>
        <taxon>Burkholderiales</taxon>
        <taxon>Burkholderiaceae</taxon>
        <taxon>Cupriavidus</taxon>
    </lineage>
</organism>
<dbReference type="EMBL" id="SGXM01000003">
    <property type="protein sequence ID" value="RZT38388.1"/>
    <property type="molecule type" value="Genomic_DNA"/>
</dbReference>